<comment type="similarity">
    <text evidence="1">Belongs to the LDH2/MDH2 oxidoreductase family.</text>
</comment>
<dbReference type="PANTHER" id="PTHR11091">
    <property type="entry name" value="OXIDOREDUCTASE-RELATED"/>
    <property type="match status" value="1"/>
</dbReference>
<sequence length="352" mass="36788">MLLTEHTLYRLAHATLLALGSGNEEAAVVAQHLVSANLKGHPSHGVGMLPFYVDSVRNGTLQPGEPAWLLNDSGAILQFDGERGYGQRVVREAVDAAIERVAHTGIVLLTVRNSHHMGRIGSYGEQVAAAGKVGLFFVNVTDFPQPLVAPFGGSAARFGTNPLCVAFPAGEQEPPFILDFATSMVAYGKTRVAYLAGKTFDEEVMLDADGLPTANPAAMHEQPTGALRPIAAHKGGGLVAAIEFLAGLLSGGGTLQPGNARLGGIVNNLTAVIIDPEAVADVSWLREEYDAMAAYIRSSPAPAGQAPLMLAGQPERQRAAEAAVHGVEMSDNEWAAILGAARRAGVPAPELL</sequence>
<dbReference type="InterPro" id="IPR003767">
    <property type="entry name" value="Malate/L-lactate_DH-like"/>
</dbReference>
<dbReference type="InterPro" id="IPR043143">
    <property type="entry name" value="Mal/L-sulf/L-lact_DH-like_NADP"/>
</dbReference>
<evidence type="ECO:0000313" key="3">
    <source>
        <dbReference type="EMBL" id="MDC7718367.1"/>
    </source>
</evidence>
<dbReference type="RefSeq" id="WP_272752615.1">
    <property type="nucleotide sequence ID" value="NZ_JAQQLF010000019.1"/>
</dbReference>
<gene>
    <name evidence="3" type="ORF">PQU95_14235</name>
</gene>
<dbReference type="Proteomes" id="UP001219956">
    <property type="component" value="Unassembled WGS sequence"/>
</dbReference>
<name>A0ABT5J127_9NEIS</name>
<dbReference type="SUPFAM" id="SSF89733">
    <property type="entry name" value="L-sulfolactate dehydrogenase-like"/>
    <property type="match status" value="1"/>
</dbReference>
<keyword evidence="2" id="KW-0560">Oxidoreductase</keyword>
<reference evidence="3 4" key="1">
    <citation type="submission" date="2023-01" db="EMBL/GenBank/DDBJ databases">
        <title>Novel species of the genus Vogesella isolated from rivers.</title>
        <authorList>
            <person name="Lu H."/>
        </authorList>
    </citation>
    <scope>NUCLEOTIDE SEQUENCE [LARGE SCALE GENOMIC DNA]</scope>
    <source>
        <strain evidence="3 4">DC21W</strain>
    </source>
</reference>
<proteinExistence type="inferred from homology"/>
<protein>
    <submittedName>
        <fullName evidence="3">Malate/lactate/ureidoglycolate dehydrogenase</fullName>
    </submittedName>
</protein>
<organism evidence="3 4">
    <name type="scientific">Vogesella aquatica</name>
    <dbReference type="NCBI Taxonomy" id="2984206"/>
    <lineage>
        <taxon>Bacteria</taxon>
        <taxon>Pseudomonadati</taxon>
        <taxon>Pseudomonadota</taxon>
        <taxon>Betaproteobacteria</taxon>
        <taxon>Neisseriales</taxon>
        <taxon>Chromobacteriaceae</taxon>
        <taxon>Vogesella</taxon>
    </lineage>
</organism>
<dbReference type="Gene3D" id="3.30.1370.60">
    <property type="entry name" value="Hypothetical oxidoreductase yiak, domain 2"/>
    <property type="match status" value="1"/>
</dbReference>
<evidence type="ECO:0000256" key="2">
    <source>
        <dbReference type="ARBA" id="ARBA00023002"/>
    </source>
</evidence>
<dbReference type="InterPro" id="IPR043144">
    <property type="entry name" value="Mal/L-sulf/L-lact_DH-like_ah"/>
</dbReference>
<comment type="caution">
    <text evidence="3">The sequence shown here is derived from an EMBL/GenBank/DDBJ whole genome shotgun (WGS) entry which is preliminary data.</text>
</comment>
<keyword evidence="4" id="KW-1185">Reference proteome</keyword>
<evidence type="ECO:0000256" key="1">
    <source>
        <dbReference type="ARBA" id="ARBA00006056"/>
    </source>
</evidence>
<evidence type="ECO:0000313" key="4">
    <source>
        <dbReference type="Proteomes" id="UP001219956"/>
    </source>
</evidence>
<dbReference type="Gene3D" id="1.10.1530.10">
    <property type="match status" value="1"/>
</dbReference>
<dbReference type="InterPro" id="IPR036111">
    <property type="entry name" value="Mal/L-sulfo/L-lacto_DH-like_sf"/>
</dbReference>
<dbReference type="PANTHER" id="PTHR11091:SF0">
    <property type="entry name" value="MALATE DEHYDROGENASE"/>
    <property type="match status" value="1"/>
</dbReference>
<dbReference type="EMBL" id="JAQQLF010000019">
    <property type="protein sequence ID" value="MDC7718367.1"/>
    <property type="molecule type" value="Genomic_DNA"/>
</dbReference>
<accession>A0ABT5J127</accession>
<dbReference type="Pfam" id="PF02615">
    <property type="entry name" value="Ldh_2"/>
    <property type="match status" value="1"/>
</dbReference>
<dbReference type="NCBIfam" id="NF007504">
    <property type="entry name" value="PRK10098.1"/>
    <property type="match status" value="1"/>
</dbReference>